<feature type="compositionally biased region" description="Basic and acidic residues" evidence="1">
    <location>
        <begin position="30"/>
        <end position="46"/>
    </location>
</feature>
<dbReference type="PANTHER" id="PTHR47331">
    <property type="entry name" value="PHD-TYPE DOMAIN-CONTAINING PROTEIN"/>
    <property type="match status" value="1"/>
</dbReference>
<proteinExistence type="predicted"/>
<dbReference type="AlphaFoldDB" id="A0A0L7L8K1"/>
<name>A0A0L7L8K1_OPEBR</name>
<comment type="caution">
    <text evidence="2">The sequence shown here is derived from an EMBL/GenBank/DDBJ whole genome shotgun (WGS) entry which is preliminary data.</text>
</comment>
<dbReference type="Proteomes" id="UP000037510">
    <property type="component" value="Unassembled WGS sequence"/>
</dbReference>
<dbReference type="GO" id="GO:0003964">
    <property type="term" value="F:RNA-directed DNA polymerase activity"/>
    <property type="evidence" value="ECO:0007669"/>
    <property type="project" value="UniProtKB-KW"/>
</dbReference>
<dbReference type="EMBL" id="JTDY01002318">
    <property type="protein sequence ID" value="KOB71670.1"/>
    <property type="molecule type" value="Genomic_DNA"/>
</dbReference>
<dbReference type="PANTHER" id="PTHR47331:SF1">
    <property type="entry name" value="GAG-LIKE PROTEIN"/>
    <property type="match status" value="1"/>
</dbReference>
<evidence type="ECO:0000313" key="2">
    <source>
        <dbReference type="EMBL" id="KOB71670.1"/>
    </source>
</evidence>
<feature type="region of interest" description="Disordered" evidence="1">
    <location>
        <begin position="30"/>
        <end position="72"/>
    </location>
</feature>
<gene>
    <name evidence="2" type="ORF">OBRU01_06528</name>
</gene>
<keyword evidence="2" id="KW-0548">Nucleotidyltransferase</keyword>
<dbReference type="Pfam" id="PF03564">
    <property type="entry name" value="DUF1759"/>
    <property type="match status" value="1"/>
</dbReference>
<organism evidence="2 3">
    <name type="scientific">Operophtera brumata</name>
    <name type="common">Winter moth</name>
    <name type="synonym">Phalaena brumata</name>
    <dbReference type="NCBI Taxonomy" id="104452"/>
    <lineage>
        <taxon>Eukaryota</taxon>
        <taxon>Metazoa</taxon>
        <taxon>Ecdysozoa</taxon>
        <taxon>Arthropoda</taxon>
        <taxon>Hexapoda</taxon>
        <taxon>Insecta</taxon>
        <taxon>Pterygota</taxon>
        <taxon>Neoptera</taxon>
        <taxon>Endopterygota</taxon>
        <taxon>Lepidoptera</taxon>
        <taxon>Glossata</taxon>
        <taxon>Ditrysia</taxon>
        <taxon>Geometroidea</taxon>
        <taxon>Geometridae</taxon>
        <taxon>Larentiinae</taxon>
        <taxon>Operophtera</taxon>
    </lineage>
</organism>
<keyword evidence="2" id="KW-0695">RNA-directed DNA polymerase</keyword>
<sequence length="677" mass="75715">MADETPSKVFTRRQLKELLASKKLEGAPMKENKKLILHRDTDDPTTSREGLSTPVPCKISPRGTEQHSNSASKTTIFTKISTASSVARRKQLEFEAAEAKAKIQMELIDKKLQVDLAKVDQESEKAHHVGTDVPPDEGPVDTYSSSLHSENKVQDNVEKWLDTNCASPVQHDNSIQQLADMLKDMMTHSSSKHDDKLLSRLATPRELPIFSGDSIEWLHFKSAYDDSSRVCEFSDSENLWRLRKSLRGEAKEAVTDLLIGNTPPAAVMEALALRFGRADIIISNITMQLKKLPSLPTYYQQDLINMSIKVNNCVATIRALEQKDYLRSPELAAAIISKLPSTLIGRWTEFAYKHLPEGKSKLELLATFLKLEAEMLSVVGCTQPRDKKPMDTPTKRTEDKYRHRTVNTSSVTAAADNNVCRFCQKDSHTLPECRIFKRAMRRDKWRFVKMRGLCYCCLLTRHNKDTCPAPMCDVDNCGMAHHRLLHWTRSEVTSQSADKVTVNLEPVLPTTTPDASMMHFARDSDDASIAPEEFALLKVIAVQLRGPKGVVNTYALLDDGAEVSVIDAELADSLGLECDSARPIRFTDAFGLSVYQSEVPSVRVKITGQDNTNYDCKLPPLEVLHGDRDSLYASRCRLGWTIHGFHRGRTHTSVSRKYIDQMLIGNAASILVSTSSG</sequence>
<evidence type="ECO:0000256" key="1">
    <source>
        <dbReference type="SAM" id="MobiDB-lite"/>
    </source>
</evidence>
<reference evidence="2 3" key="1">
    <citation type="journal article" date="2015" name="Genome Biol. Evol.">
        <title>The genome of winter moth (Operophtera brumata) provides a genomic perspective on sexual dimorphism and phenology.</title>
        <authorList>
            <person name="Derks M.F."/>
            <person name="Smit S."/>
            <person name="Salis L."/>
            <person name="Schijlen E."/>
            <person name="Bossers A."/>
            <person name="Mateman C."/>
            <person name="Pijl A.S."/>
            <person name="de Ridder D."/>
            <person name="Groenen M.A."/>
            <person name="Visser M.E."/>
            <person name="Megens H.J."/>
        </authorList>
    </citation>
    <scope>NUCLEOTIDE SEQUENCE [LARGE SCALE GENOMIC DNA]</scope>
    <source>
        <strain evidence="2">WM2013NL</strain>
        <tissue evidence="2">Head and thorax</tissue>
    </source>
</reference>
<protein>
    <submittedName>
        <fullName evidence="2">Reverse transcriptase</fullName>
    </submittedName>
</protein>
<feature type="region of interest" description="Disordered" evidence="1">
    <location>
        <begin position="126"/>
        <end position="146"/>
    </location>
</feature>
<evidence type="ECO:0000313" key="3">
    <source>
        <dbReference type="Proteomes" id="UP000037510"/>
    </source>
</evidence>
<keyword evidence="3" id="KW-1185">Reference proteome</keyword>
<keyword evidence="2" id="KW-0808">Transferase</keyword>
<accession>A0A0L7L8K1</accession>
<dbReference type="InterPro" id="IPR005312">
    <property type="entry name" value="DUF1759"/>
</dbReference>